<accession>A0ABV5VSU1</accession>
<gene>
    <name evidence="6" type="ORF">ACFFNY_07205</name>
</gene>
<protein>
    <submittedName>
        <fullName evidence="6">PLP-dependent aminotransferase family protein</fullName>
    </submittedName>
</protein>
<keyword evidence="3" id="KW-0808">Transferase</keyword>
<sequence length="399" mass="44869">MIESFIYNRFLQNTRTMGGTKNDNPDQVHLSFGYPYSDLFPIQELAEAARQATFDQGKSALHYFGGPAISYLPSWVGGRLEKIGIQVPVEQIKITIGAAQAIEVMARILCNADDEVWVENPSFFGAIRMFGLAGASIIRPFEIDSNGIVIEPLKVELERRVHAGEALPKLLYVMPNYQNPTGVCLSVERRKQLADLAKTYGFYILEDDAYLELNYTNKYLPAIHTFAPEHVIHIGTFSKIIGPGVRLGWAVVPPVLLKFVQQFMSGSQTNPYMQEIVSAYLQNNDFQAYLDGVNAHYKDQRDTMVHALVHTFGDLIDVQVPQGGFFLSVRFKQQTDVIQLTQIAEQRGVSVLNGSAFYANREGRSTIRLCFTYCSKERIAVGIQRLYEAYQQLNDTTKA</sequence>
<dbReference type="InterPro" id="IPR004839">
    <property type="entry name" value="Aminotransferase_I/II_large"/>
</dbReference>
<evidence type="ECO:0000259" key="5">
    <source>
        <dbReference type="Pfam" id="PF00155"/>
    </source>
</evidence>
<comment type="caution">
    <text evidence="6">The sequence shown here is derived from an EMBL/GenBank/DDBJ whole genome shotgun (WGS) entry which is preliminary data.</text>
</comment>
<keyword evidence="7" id="KW-1185">Reference proteome</keyword>
<dbReference type="EMBL" id="JBHMAG010000006">
    <property type="protein sequence ID" value="MFB9751350.1"/>
    <property type="molecule type" value="Genomic_DNA"/>
</dbReference>
<dbReference type="InterPro" id="IPR050859">
    <property type="entry name" value="Class-I_PLP-dep_aminotransf"/>
</dbReference>
<dbReference type="SUPFAM" id="SSF53383">
    <property type="entry name" value="PLP-dependent transferases"/>
    <property type="match status" value="1"/>
</dbReference>
<evidence type="ECO:0000256" key="2">
    <source>
        <dbReference type="ARBA" id="ARBA00022576"/>
    </source>
</evidence>
<dbReference type="RefSeq" id="WP_344906471.1">
    <property type="nucleotide sequence ID" value="NZ_BAAAYO010000005.1"/>
</dbReference>
<dbReference type="Gene3D" id="3.40.640.10">
    <property type="entry name" value="Type I PLP-dependent aspartate aminotransferase-like (Major domain)"/>
    <property type="match status" value="1"/>
</dbReference>
<evidence type="ECO:0000313" key="6">
    <source>
        <dbReference type="EMBL" id="MFB9751350.1"/>
    </source>
</evidence>
<evidence type="ECO:0000256" key="4">
    <source>
        <dbReference type="ARBA" id="ARBA00022898"/>
    </source>
</evidence>
<comment type="cofactor">
    <cofactor evidence="1">
        <name>pyridoxal 5'-phosphate</name>
        <dbReference type="ChEBI" id="CHEBI:597326"/>
    </cofactor>
</comment>
<dbReference type="Gene3D" id="3.90.1150.10">
    <property type="entry name" value="Aspartate Aminotransferase, domain 1"/>
    <property type="match status" value="1"/>
</dbReference>
<feature type="domain" description="Aminotransferase class I/classII large" evidence="5">
    <location>
        <begin position="38"/>
        <end position="386"/>
    </location>
</feature>
<dbReference type="InterPro" id="IPR015424">
    <property type="entry name" value="PyrdxlP-dep_Trfase"/>
</dbReference>
<evidence type="ECO:0000256" key="1">
    <source>
        <dbReference type="ARBA" id="ARBA00001933"/>
    </source>
</evidence>
<evidence type="ECO:0000313" key="7">
    <source>
        <dbReference type="Proteomes" id="UP001589619"/>
    </source>
</evidence>
<dbReference type="Pfam" id="PF00155">
    <property type="entry name" value="Aminotran_1_2"/>
    <property type="match status" value="1"/>
</dbReference>
<proteinExistence type="predicted"/>
<dbReference type="PANTHER" id="PTHR42790:SF19">
    <property type="entry name" value="KYNURENINE_ALPHA-AMINOADIPATE AMINOTRANSFERASE, MITOCHONDRIAL"/>
    <property type="match status" value="1"/>
</dbReference>
<dbReference type="InterPro" id="IPR015421">
    <property type="entry name" value="PyrdxlP-dep_Trfase_major"/>
</dbReference>
<keyword evidence="4" id="KW-0663">Pyridoxal phosphate</keyword>
<dbReference type="CDD" id="cd00609">
    <property type="entry name" value="AAT_like"/>
    <property type="match status" value="1"/>
</dbReference>
<keyword evidence="2 6" id="KW-0032">Aminotransferase</keyword>
<evidence type="ECO:0000256" key="3">
    <source>
        <dbReference type="ARBA" id="ARBA00022679"/>
    </source>
</evidence>
<organism evidence="6 7">
    <name type="scientific">Paenibacillus hodogayensis</name>
    <dbReference type="NCBI Taxonomy" id="279208"/>
    <lineage>
        <taxon>Bacteria</taxon>
        <taxon>Bacillati</taxon>
        <taxon>Bacillota</taxon>
        <taxon>Bacilli</taxon>
        <taxon>Bacillales</taxon>
        <taxon>Paenibacillaceae</taxon>
        <taxon>Paenibacillus</taxon>
    </lineage>
</organism>
<dbReference type="Proteomes" id="UP001589619">
    <property type="component" value="Unassembled WGS sequence"/>
</dbReference>
<dbReference type="GO" id="GO:0008483">
    <property type="term" value="F:transaminase activity"/>
    <property type="evidence" value="ECO:0007669"/>
    <property type="project" value="UniProtKB-KW"/>
</dbReference>
<dbReference type="InterPro" id="IPR015422">
    <property type="entry name" value="PyrdxlP-dep_Trfase_small"/>
</dbReference>
<name>A0ABV5VSU1_9BACL</name>
<reference evidence="6 7" key="1">
    <citation type="submission" date="2024-09" db="EMBL/GenBank/DDBJ databases">
        <authorList>
            <person name="Sun Q."/>
            <person name="Mori K."/>
        </authorList>
    </citation>
    <scope>NUCLEOTIDE SEQUENCE [LARGE SCALE GENOMIC DNA]</scope>
    <source>
        <strain evidence="6 7">JCM 12520</strain>
    </source>
</reference>
<dbReference type="PANTHER" id="PTHR42790">
    <property type="entry name" value="AMINOTRANSFERASE"/>
    <property type="match status" value="1"/>
</dbReference>